<evidence type="ECO:0000259" key="1">
    <source>
        <dbReference type="SMART" id="SM00382"/>
    </source>
</evidence>
<dbReference type="Proteomes" id="UP000018559">
    <property type="component" value="Unassembled WGS sequence"/>
</dbReference>
<dbReference type="Gene3D" id="3.40.50.300">
    <property type="entry name" value="P-loop containing nucleotide triphosphate hydrolases"/>
    <property type="match status" value="1"/>
</dbReference>
<evidence type="ECO:0000313" key="3">
    <source>
        <dbReference type="Proteomes" id="UP000018559"/>
    </source>
</evidence>
<organism evidence="2 3">
    <name type="scientific">Ligilactobacillus equi DPC 6820</name>
    <dbReference type="NCBI Taxonomy" id="1392007"/>
    <lineage>
        <taxon>Bacteria</taxon>
        <taxon>Bacillati</taxon>
        <taxon>Bacillota</taxon>
        <taxon>Bacilli</taxon>
        <taxon>Lactobacillales</taxon>
        <taxon>Lactobacillaceae</taxon>
        <taxon>Ligilactobacillus</taxon>
    </lineage>
</organism>
<dbReference type="InterPro" id="IPR027417">
    <property type="entry name" value="P-loop_NTPase"/>
</dbReference>
<dbReference type="SMART" id="SM00382">
    <property type="entry name" value="AAA"/>
    <property type="match status" value="1"/>
</dbReference>
<evidence type="ECO:0000313" key="2">
    <source>
        <dbReference type="EMBL" id="ETA75028.1"/>
    </source>
</evidence>
<dbReference type="RefSeq" id="WP_023858764.1">
    <property type="nucleotide sequence ID" value="NZ_AWWH01000014.1"/>
</dbReference>
<dbReference type="PATRIC" id="fig|1392007.3.peg.150"/>
<dbReference type="InterPro" id="IPR003593">
    <property type="entry name" value="AAA+_ATPase"/>
</dbReference>
<reference evidence="2 3" key="1">
    <citation type="journal article" date="2014" name="Genome Announc.">
        <title>The Genome of the Predominant Equine Lactobacillus Species, Lactobacillus equi, Is Reflective of Its Lifestyle Adaptations to an Herbivorous Host.</title>
        <authorList>
            <person name="O'Donnell M.M."/>
            <person name="Harris H.M."/>
            <person name="O'Toole P.W."/>
            <person name="Ross R.P."/>
        </authorList>
    </citation>
    <scope>NUCLEOTIDE SEQUENCE [LARGE SCALE GENOMIC DNA]</scope>
    <source>
        <strain evidence="2 3">DPC 6820</strain>
    </source>
</reference>
<protein>
    <recommendedName>
        <fullName evidence="1">AAA+ ATPase domain-containing protein</fullName>
    </recommendedName>
</protein>
<dbReference type="GO" id="GO:0005524">
    <property type="term" value="F:ATP binding"/>
    <property type="evidence" value="ECO:0007669"/>
    <property type="project" value="InterPro"/>
</dbReference>
<keyword evidence="3" id="KW-1185">Reference proteome</keyword>
<sequence length="419" mass="48715">MHKKANLQKQIDILQEQTPNKLTFLGIKIKNHPLFEQEVDFFVTNEQRVYQDNSNNQLANLYGSLWVNKMIALVGRNATGKTTILKTVIGALSLLLQDKSISQTRLKDILIGINPISLEIYFYGSDKTIFKDEIIFKRNMDSDWYIESEKIYSKYATKRFSKKKLFEFDKNKDLIYDRNTIGDVALNILAEDDSIFRIVRKKRKYLVQTIVDALIFTNDVNVPIYNNKDVPTEILEYLDPTIEYLKIDNKQIDSHKNQAFYRLKFKGTDNEITDTNFATIERYLSSGTAKGVTLYGNIIATLKNGGIIFIDELENHFNHTIVRTFIEYFSNKRINRHNSTLIFTTHYSELLDDFERGDEIYIAKRDEKIHLQRYSSTKVRTELNKAEVFDSDYLGGTVPEYNSYLKLRKATEKVVSDGG</sequence>
<comment type="caution">
    <text evidence="2">The sequence shown here is derived from an EMBL/GenBank/DDBJ whole genome shotgun (WGS) entry which is preliminary data.</text>
</comment>
<name>V7I0Q3_9LACO</name>
<dbReference type="EMBL" id="AWWH01000014">
    <property type="protein sequence ID" value="ETA75028.1"/>
    <property type="molecule type" value="Genomic_DNA"/>
</dbReference>
<accession>V7I0Q3</accession>
<dbReference type="SUPFAM" id="SSF52540">
    <property type="entry name" value="P-loop containing nucleoside triphosphate hydrolases"/>
    <property type="match status" value="1"/>
</dbReference>
<dbReference type="InterPro" id="IPR003959">
    <property type="entry name" value="ATPase_AAA_core"/>
</dbReference>
<gene>
    <name evidence="2" type="ORF">LEQ_1443c</name>
</gene>
<dbReference type="GO" id="GO:0016887">
    <property type="term" value="F:ATP hydrolysis activity"/>
    <property type="evidence" value="ECO:0007669"/>
    <property type="project" value="InterPro"/>
</dbReference>
<dbReference type="Pfam" id="PF13304">
    <property type="entry name" value="AAA_21"/>
    <property type="match status" value="1"/>
</dbReference>
<dbReference type="AlphaFoldDB" id="V7I0Q3"/>
<feature type="domain" description="AAA+ ATPase" evidence="1">
    <location>
        <begin position="67"/>
        <end position="375"/>
    </location>
</feature>
<proteinExistence type="predicted"/>